<name>C7MGD9_BRAFD</name>
<dbReference type="KEGG" id="bfa:Bfae_25940"/>
<sequence length="216" mass="23391">MLEQQLRESTMQHSGRTPEDSQQIESRLSEIEQTLGVLGSALDGSLISKSATAIQRSTTALERTTARLSESMDTHSKHVENALNTSGRAVLRTRDEAVKAIRDVSSEAADEVGARLERATERADEVVAVAERLQKRLGPALVGRLALALLPLATVLLMGVSTVWAVVHGYQWVMGMGEALWLRILTGVGLTGLVIGIGAGTWKLVVWVRGVLEDMR</sequence>
<dbReference type="AlphaFoldDB" id="C7MGD9"/>
<keyword evidence="2" id="KW-1133">Transmembrane helix</keyword>
<evidence type="ECO:0000313" key="4">
    <source>
        <dbReference type="Proteomes" id="UP000001919"/>
    </source>
</evidence>
<protein>
    <submittedName>
        <fullName evidence="3">Uncharacterized protein</fullName>
    </submittedName>
</protein>
<dbReference type="PATRIC" id="fig|446465.5.peg.2565"/>
<evidence type="ECO:0000313" key="3">
    <source>
        <dbReference type="EMBL" id="ACU86372.1"/>
    </source>
</evidence>
<gene>
    <name evidence="3" type="ordered locus">Bfae_25940</name>
</gene>
<feature type="transmembrane region" description="Helical" evidence="2">
    <location>
        <begin position="179"/>
        <end position="206"/>
    </location>
</feature>
<evidence type="ECO:0000256" key="2">
    <source>
        <dbReference type="SAM" id="Phobius"/>
    </source>
</evidence>
<dbReference type="eggNOG" id="ENOG5033JQH">
    <property type="taxonomic scope" value="Bacteria"/>
</dbReference>
<reference evidence="3 4" key="1">
    <citation type="journal article" date="2009" name="Stand. Genomic Sci.">
        <title>Complete genome sequence of Brachybacterium faecium type strain (Schefferle 6-10).</title>
        <authorList>
            <person name="Lapidus A."/>
            <person name="Pukall R."/>
            <person name="Labuttii K."/>
            <person name="Copeland A."/>
            <person name="Del Rio T.G."/>
            <person name="Nolan M."/>
            <person name="Chen F."/>
            <person name="Lucas S."/>
            <person name="Tice H."/>
            <person name="Cheng J.F."/>
            <person name="Bruce D."/>
            <person name="Goodwin L."/>
            <person name="Pitluck S."/>
            <person name="Rohde M."/>
            <person name="Goker M."/>
            <person name="Pati A."/>
            <person name="Ivanova N."/>
            <person name="Mavrommatis K."/>
            <person name="Chen A."/>
            <person name="Palaniappan K."/>
            <person name="D'haeseleer P."/>
            <person name="Chain P."/>
            <person name="Bristow J."/>
            <person name="Eisen J.A."/>
            <person name="Markowitz V."/>
            <person name="Hugenholtz P."/>
            <person name="Kyrpides N.C."/>
            <person name="Klenk H.P."/>
        </authorList>
    </citation>
    <scope>NUCLEOTIDE SEQUENCE [LARGE SCALE GENOMIC DNA]</scope>
    <source>
        <strain evidence="4">ATCC 43885 / DSM 4810 / JCM 11609 / LMG 19847 / NBRC 14762 / NCIMB 9860 / 6-10</strain>
    </source>
</reference>
<evidence type="ECO:0000256" key="1">
    <source>
        <dbReference type="SAM" id="MobiDB-lite"/>
    </source>
</evidence>
<keyword evidence="2" id="KW-0472">Membrane</keyword>
<dbReference type="Proteomes" id="UP000001919">
    <property type="component" value="Chromosome"/>
</dbReference>
<organism evidence="3 4">
    <name type="scientific">Brachybacterium faecium (strain ATCC 43885 / DSM 4810 / JCM 11609 / LMG 19847 / NBRC 14762 / NCIMB 9860 / 6-10)</name>
    <dbReference type="NCBI Taxonomy" id="446465"/>
    <lineage>
        <taxon>Bacteria</taxon>
        <taxon>Bacillati</taxon>
        <taxon>Actinomycetota</taxon>
        <taxon>Actinomycetes</taxon>
        <taxon>Micrococcales</taxon>
        <taxon>Dermabacteraceae</taxon>
        <taxon>Brachybacterium</taxon>
    </lineage>
</organism>
<feature type="region of interest" description="Disordered" evidence="1">
    <location>
        <begin position="1"/>
        <end position="24"/>
    </location>
</feature>
<keyword evidence="4" id="KW-1185">Reference proteome</keyword>
<dbReference type="HOGENOM" id="CLU_1275662_0_0_11"/>
<dbReference type="EMBL" id="CP001643">
    <property type="protein sequence ID" value="ACU86372.1"/>
    <property type="molecule type" value="Genomic_DNA"/>
</dbReference>
<proteinExistence type="predicted"/>
<accession>C7MGD9</accession>
<feature type="transmembrane region" description="Helical" evidence="2">
    <location>
        <begin position="145"/>
        <end position="167"/>
    </location>
</feature>
<keyword evidence="2" id="KW-0812">Transmembrane</keyword>
<feature type="compositionally biased region" description="Polar residues" evidence="1">
    <location>
        <begin position="7"/>
        <end position="24"/>
    </location>
</feature>